<evidence type="ECO:0000256" key="5">
    <source>
        <dbReference type="ARBA" id="ARBA00023136"/>
    </source>
</evidence>
<dbReference type="InterPro" id="IPR004342">
    <property type="entry name" value="EXS_C"/>
</dbReference>
<dbReference type="GO" id="GO:0016036">
    <property type="term" value="P:cellular response to phosphate starvation"/>
    <property type="evidence" value="ECO:0007669"/>
    <property type="project" value="TreeGrafter"/>
</dbReference>
<sequence>MVKFAKQLEQSLVPEWKDAYCNYKALKRDAKKVREDRLRRSQNGNSASLARSGTLTRTVTRTMTHISTFKHNVENQMKHAGASGRMSLGRGGEGLQPGDFLVVHRIEADCHGDPQFEQYETELLDPLQPSEADRQFFKRLDAQFNKVNKFYKMKEEQYIARAKRLEQQLLTLFQVQQEHARQKEMLGPAKAKDHDSDDDETDDDVDDDEGDDIGLSASFQGNEIASLQSIGSETSGKHLSRVNTAKAGYENFDISSEEGDESKSPINKRMVSFEEAEGGDGPEYEPAVSKLNSQKSFGSEPQLRRAGSHSHSMNGSESPFRSVVNKGVFRSGLQQGAQTEHRVTVDKDEEDEDEEAQRSRLKNIFKEPRTIIQDMIDMSLSKKKLVTSEKMLVKAFVEFYRGLNLLKSYSSLNLVAFAKIMKKYDKAVKLRLAPVYLKEVERSYFATSNKVTKIMARVEDIFTKSFSSHDRRKAMAQLRPQRQHSGHMTTFFLGIFSGISMLLLAIFIVMLRVSPAVRARGDVRYMNTVFFVFSSLGLVLLHLFLYGWNLYAWQQTRINYAFIFEHRPGTELRYRQVLCLASGFTTFLLAAMNAHLYISTKEAPGFHVSEFIPLGSVLVFLIALFAPVNLLYRSARNFFIRCLRHLILAPFYKVMLADFFLGDQLTSQVFLFRNIEFMLCYYSSGFFLDRVNGGCGTKNPFRELLYFFSMLPYWWRFLQCLRRYYDDRDEVQLWNAGKYASALIAVAIRTRYVERGTTYWLVMFIIFSIIAMLYQLYWDLVIDWGLLQQHSQNPWLRDQLILKKKYLYFISMAVNIVLRIAWLSSIQRFNFIPGLSRPGWDGTFAALEVIRRGHWNFYRLENEHLNNVGKYRAVKSVPLPFDESGHGAFL</sequence>
<dbReference type="OrthoDB" id="9970435at2759"/>
<feature type="compositionally biased region" description="Polar residues" evidence="6">
    <location>
        <begin position="41"/>
        <end position="53"/>
    </location>
</feature>
<feature type="compositionally biased region" description="Basic and acidic residues" evidence="6">
    <location>
        <begin position="181"/>
        <end position="195"/>
    </location>
</feature>
<evidence type="ECO:0000256" key="7">
    <source>
        <dbReference type="SAM" id="Phobius"/>
    </source>
</evidence>
<protein>
    <submittedName>
        <fullName evidence="10">Uncharacterized protein</fullName>
    </submittedName>
</protein>
<keyword evidence="11" id="KW-1185">Reference proteome</keyword>
<evidence type="ECO:0000256" key="6">
    <source>
        <dbReference type="SAM" id="MobiDB-lite"/>
    </source>
</evidence>
<comment type="caution">
    <text evidence="10">The sequence shown here is derived from an EMBL/GenBank/DDBJ whole genome shotgun (WGS) entry which is preliminary data.</text>
</comment>
<dbReference type="PROSITE" id="PS51380">
    <property type="entry name" value="EXS"/>
    <property type="match status" value="1"/>
</dbReference>
<evidence type="ECO:0000259" key="9">
    <source>
        <dbReference type="PROSITE" id="PS51382"/>
    </source>
</evidence>
<comment type="subcellular location">
    <subcellularLocation>
        <location evidence="1">Membrane</location>
        <topology evidence="1">Multi-pass membrane protein</topology>
    </subcellularLocation>
</comment>
<evidence type="ECO:0000259" key="8">
    <source>
        <dbReference type="PROSITE" id="PS51380"/>
    </source>
</evidence>
<feature type="transmembrane region" description="Helical" evidence="7">
    <location>
        <begin position="525"/>
        <end position="548"/>
    </location>
</feature>
<dbReference type="EMBL" id="CM026423">
    <property type="protein sequence ID" value="KAG0585230.1"/>
    <property type="molecule type" value="Genomic_DNA"/>
</dbReference>
<feature type="region of interest" description="Disordered" evidence="6">
    <location>
        <begin position="275"/>
        <end position="359"/>
    </location>
</feature>
<proteinExistence type="inferred from homology"/>
<evidence type="ECO:0000313" key="11">
    <source>
        <dbReference type="Proteomes" id="UP000822688"/>
    </source>
</evidence>
<dbReference type="GO" id="GO:0005802">
    <property type="term" value="C:trans-Golgi network"/>
    <property type="evidence" value="ECO:0007669"/>
    <property type="project" value="TreeGrafter"/>
</dbReference>
<evidence type="ECO:0000256" key="2">
    <source>
        <dbReference type="ARBA" id="ARBA00009665"/>
    </source>
</evidence>
<evidence type="ECO:0000256" key="3">
    <source>
        <dbReference type="ARBA" id="ARBA00022692"/>
    </source>
</evidence>
<keyword evidence="3 7" id="KW-0812">Transmembrane</keyword>
<feature type="region of interest" description="Disordered" evidence="6">
    <location>
        <begin position="32"/>
        <end position="54"/>
    </location>
</feature>
<feature type="domain" description="SPX" evidence="9">
    <location>
        <begin position="2"/>
        <end position="438"/>
    </location>
</feature>
<feature type="compositionally biased region" description="Polar residues" evidence="6">
    <location>
        <begin position="290"/>
        <end position="299"/>
    </location>
</feature>
<comment type="similarity">
    <text evidence="2">Belongs to the SYG1 (TC 2.A.94) family.</text>
</comment>
<dbReference type="InterPro" id="IPR004331">
    <property type="entry name" value="SPX_dom"/>
</dbReference>
<name>A0A8T0IN92_CERPU</name>
<feature type="transmembrane region" description="Helical" evidence="7">
    <location>
        <begin position="577"/>
        <end position="599"/>
    </location>
</feature>
<dbReference type="PROSITE" id="PS51382">
    <property type="entry name" value="SPX"/>
    <property type="match status" value="1"/>
</dbReference>
<organism evidence="10 11">
    <name type="scientific">Ceratodon purpureus</name>
    <name type="common">Fire moss</name>
    <name type="synonym">Dicranum purpureum</name>
    <dbReference type="NCBI Taxonomy" id="3225"/>
    <lineage>
        <taxon>Eukaryota</taxon>
        <taxon>Viridiplantae</taxon>
        <taxon>Streptophyta</taxon>
        <taxon>Embryophyta</taxon>
        <taxon>Bryophyta</taxon>
        <taxon>Bryophytina</taxon>
        <taxon>Bryopsida</taxon>
        <taxon>Dicranidae</taxon>
        <taxon>Pseudoditrichales</taxon>
        <taxon>Ditrichaceae</taxon>
        <taxon>Ceratodon</taxon>
    </lineage>
</organism>
<dbReference type="GO" id="GO:0000822">
    <property type="term" value="F:inositol hexakisphosphate binding"/>
    <property type="evidence" value="ECO:0007669"/>
    <property type="project" value="TreeGrafter"/>
</dbReference>
<keyword evidence="4 7" id="KW-1133">Transmembrane helix</keyword>
<evidence type="ECO:0000256" key="4">
    <source>
        <dbReference type="ARBA" id="ARBA00022989"/>
    </source>
</evidence>
<feature type="transmembrane region" description="Helical" evidence="7">
    <location>
        <begin position="806"/>
        <end position="823"/>
    </location>
</feature>
<dbReference type="GO" id="GO:0006817">
    <property type="term" value="P:phosphate ion transport"/>
    <property type="evidence" value="ECO:0007669"/>
    <property type="project" value="TreeGrafter"/>
</dbReference>
<dbReference type="AlphaFoldDB" id="A0A8T0IN92"/>
<dbReference type="Proteomes" id="UP000822688">
    <property type="component" value="Chromosome 3"/>
</dbReference>
<keyword evidence="5 7" id="KW-0472">Membrane</keyword>
<dbReference type="Pfam" id="PF03105">
    <property type="entry name" value="SPX"/>
    <property type="match status" value="1"/>
</dbReference>
<dbReference type="PANTHER" id="PTHR10783">
    <property type="entry name" value="XENOTROPIC AND POLYTROPIC RETROVIRUS RECEPTOR 1-RELATED"/>
    <property type="match status" value="1"/>
</dbReference>
<evidence type="ECO:0000313" key="10">
    <source>
        <dbReference type="EMBL" id="KAG0585230.1"/>
    </source>
</evidence>
<dbReference type="PANTHER" id="PTHR10783:SF103">
    <property type="entry name" value="SOLUTE CARRIER FAMILY 53 MEMBER 1"/>
    <property type="match status" value="1"/>
</dbReference>
<reference evidence="10" key="1">
    <citation type="submission" date="2020-06" db="EMBL/GenBank/DDBJ databases">
        <title>WGS assembly of Ceratodon purpureus strain R40.</title>
        <authorList>
            <person name="Carey S.B."/>
            <person name="Jenkins J."/>
            <person name="Shu S."/>
            <person name="Lovell J.T."/>
            <person name="Sreedasyam A."/>
            <person name="Maumus F."/>
            <person name="Tiley G.P."/>
            <person name="Fernandez-Pozo N."/>
            <person name="Barry K."/>
            <person name="Chen C."/>
            <person name="Wang M."/>
            <person name="Lipzen A."/>
            <person name="Daum C."/>
            <person name="Saski C.A."/>
            <person name="Payton A.C."/>
            <person name="Mcbreen J.C."/>
            <person name="Conrad R.E."/>
            <person name="Kollar L.M."/>
            <person name="Olsson S."/>
            <person name="Huttunen S."/>
            <person name="Landis J.B."/>
            <person name="Wickett N.J."/>
            <person name="Johnson M.G."/>
            <person name="Rensing S.A."/>
            <person name="Grimwood J."/>
            <person name="Schmutz J."/>
            <person name="Mcdaniel S.F."/>
        </authorList>
    </citation>
    <scope>NUCLEOTIDE SEQUENCE</scope>
    <source>
        <strain evidence="10">R40</strain>
    </source>
</reference>
<dbReference type="Pfam" id="PF03124">
    <property type="entry name" value="EXS"/>
    <property type="match status" value="1"/>
</dbReference>
<accession>A0A8T0IN92</accession>
<evidence type="ECO:0000256" key="1">
    <source>
        <dbReference type="ARBA" id="ARBA00004141"/>
    </source>
</evidence>
<dbReference type="GO" id="GO:0005886">
    <property type="term" value="C:plasma membrane"/>
    <property type="evidence" value="ECO:0007669"/>
    <property type="project" value="TreeGrafter"/>
</dbReference>
<feature type="compositionally biased region" description="Polar residues" evidence="6">
    <location>
        <begin position="309"/>
        <end position="319"/>
    </location>
</feature>
<feature type="transmembrane region" description="Helical" evidence="7">
    <location>
        <begin position="491"/>
        <end position="513"/>
    </location>
</feature>
<feature type="compositionally biased region" description="Acidic residues" evidence="6">
    <location>
        <begin position="196"/>
        <end position="212"/>
    </location>
</feature>
<feature type="domain" description="EXS" evidence="8">
    <location>
        <begin position="696"/>
        <end position="890"/>
    </location>
</feature>
<feature type="transmembrane region" description="Helical" evidence="7">
    <location>
        <begin position="611"/>
        <end position="632"/>
    </location>
</feature>
<feature type="region of interest" description="Disordered" evidence="6">
    <location>
        <begin position="181"/>
        <end position="220"/>
    </location>
</feature>
<gene>
    <name evidence="10" type="ORF">KC19_3G269100</name>
</gene>
<feature type="transmembrane region" description="Helical" evidence="7">
    <location>
        <begin position="758"/>
        <end position="777"/>
    </location>
</feature>